<feature type="transmembrane region" description="Helical" evidence="1">
    <location>
        <begin position="15"/>
        <end position="34"/>
    </location>
</feature>
<dbReference type="InterPro" id="IPR010994">
    <property type="entry name" value="RuvA_2-like"/>
</dbReference>
<name>A0A1W1ZV26_9FLAO</name>
<keyword evidence="3" id="KW-1185">Reference proteome</keyword>
<sequence length="317" mass="36544">MKALSQVRYSKSQRVAVSILISSLLLIEIGIWQIDKNPKPIENLSIPNEITDLQKQIDAQEGSSNYKTSKYQSVDLQKFNPNELDKEGWMNLGFSPKQADVILKYKRSLGGNFLSKQEIKECFVINEDKFDELSPYILLPEFSSGNSNSSRYQSGNYSPRKKINYRKFNPNEYSQNDWMSIGFSEKQALTILKYKKSLGGNFTSLEQIESCFVINEDKFQEMKPHIILSVKESIPTGQKEKISIIQHPVPIKIKKFNPNEYSKEQWMELGFTEKQVGTIMNYKRSLGGKFKDAATLKKCYSISEDKFAEIEPYLIFD</sequence>
<gene>
    <name evidence="2" type="ORF">SAMN06296427_103238</name>
</gene>
<proteinExistence type="predicted"/>
<dbReference type="RefSeq" id="WP_084016820.1">
    <property type="nucleotide sequence ID" value="NZ_FWXS01000003.1"/>
</dbReference>
<accession>A0A1W1ZV26</accession>
<evidence type="ECO:0000313" key="2">
    <source>
        <dbReference type="EMBL" id="SMC51908.1"/>
    </source>
</evidence>
<keyword evidence="1" id="KW-0812">Transmembrane</keyword>
<organism evidence="2 3">
    <name type="scientific">Moheibacter sediminis</name>
    <dbReference type="NCBI Taxonomy" id="1434700"/>
    <lineage>
        <taxon>Bacteria</taxon>
        <taxon>Pseudomonadati</taxon>
        <taxon>Bacteroidota</taxon>
        <taxon>Flavobacteriia</taxon>
        <taxon>Flavobacteriales</taxon>
        <taxon>Weeksellaceae</taxon>
        <taxon>Moheibacter</taxon>
    </lineage>
</organism>
<protein>
    <recommendedName>
        <fullName evidence="4">Helix-hairpin-helix motif-containing protein</fullName>
    </recommendedName>
</protein>
<evidence type="ECO:0000256" key="1">
    <source>
        <dbReference type="SAM" id="Phobius"/>
    </source>
</evidence>
<dbReference type="EMBL" id="FWXS01000003">
    <property type="protein sequence ID" value="SMC51908.1"/>
    <property type="molecule type" value="Genomic_DNA"/>
</dbReference>
<dbReference type="Proteomes" id="UP000192393">
    <property type="component" value="Unassembled WGS sequence"/>
</dbReference>
<keyword evidence="1" id="KW-0472">Membrane</keyword>
<dbReference type="AlphaFoldDB" id="A0A1W1ZV26"/>
<evidence type="ECO:0008006" key="4">
    <source>
        <dbReference type="Google" id="ProtNLM"/>
    </source>
</evidence>
<reference evidence="2 3" key="1">
    <citation type="submission" date="2017-04" db="EMBL/GenBank/DDBJ databases">
        <authorList>
            <person name="Afonso C.L."/>
            <person name="Miller P.J."/>
            <person name="Scott M.A."/>
            <person name="Spackman E."/>
            <person name="Goraichik I."/>
            <person name="Dimitrov K.M."/>
            <person name="Suarez D.L."/>
            <person name="Swayne D.E."/>
        </authorList>
    </citation>
    <scope>NUCLEOTIDE SEQUENCE [LARGE SCALE GENOMIC DNA]</scope>
    <source>
        <strain evidence="2 3">CGMCC 1.12708</strain>
    </source>
</reference>
<dbReference type="STRING" id="1434700.SAMN06296427_103238"/>
<evidence type="ECO:0000313" key="3">
    <source>
        <dbReference type="Proteomes" id="UP000192393"/>
    </source>
</evidence>
<dbReference type="SUPFAM" id="SSF47781">
    <property type="entry name" value="RuvA domain 2-like"/>
    <property type="match status" value="3"/>
</dbReference>
<keyword evidence="1" id="KW-1133">Transmembrane helix</keyword>
<dbReference type="OrthoDB" id="981124at2"/>